<proteinExistence type="inferred from homology"/>
<evidence type="ECO:0000256" key="1">
    <source>
        <dbReference type="ARBA" id="ARBA00006445"/>
    </source>
</evidence>
<dbReference type="Proteomes" id="UP001306508">
    <property type="component" value="Unassembled WGS sequence"/>
</dbReference>
<dbReference type="SMART" id="SM00320">
    <property type="entry name" value="WD40"/>
    <property type="match status" value="5"/>
</dbReference>
<dbReference type="InterPro" id="IPR033010">
    <property type="entry name" value="Cdc20/Fizzy"/>
</dbReference>
<dbReference type="AlphaFoldDB" id="A0AAN7WMI2"/>
<feature type="compositionally biased region" description="Polar residues" evidence="6">
    <location>
        <begin position="1"/>
        <end position="16"/>
    </location>
</feature>
<evidence type="ECO:0000256" key="4">
    <source>
        <dbReference type="ARBA" id="ARBA00023306"/>
    </source>
</evidence>
<dbReference type="PANTHER" id="PTHR19918:SF1">
    <property type="entry name" value="FIZZY-RELATED PROTEIN HOMOLOG"/>
    <property type="match status" value="1"/>
</dbReference>
<evidence type="ECO:0000256" key="3">
    <source>
        <dbReference type="ARBA" id="ARBA00022737"/>
    </source>
</evidence>
<evidence type="ECO:0000256" key="5">
    <source>
        <dbReference type="PROSITE-ProRule" id="PRU00221"/>
    </source>
</evidence>
<evidence type="ECO:0000256" key="6">
    <source>
        <dbReference type="SAM" id="MobiDB-lite"/>
    </source>
</evidence>
<dbReference type="SUPFAM" id="SSF50978">
    <property type="entry name" value="WD40 repeat-like"/>
    <property type="match status" value="1"/>
</dbReference>
<evidence type="ECO:0000259" key="7">
    <source>
        <dbReference type="Pfam" id="PF24807"/>
    </source>
</evidence>
<feature type="compositionally biased region" description="Acidic residues" evidence="6">
    <location>
        <begin position="236"/>
        <end position="248"/>
    </location>
</feature>
<feature type="compositionally biased region" description="Low complexity" evidence="6">
    <location>
        <begin position="249"/>
        <end position="265"/>
    </location>
</feature>
<dbReference type="PROSITE" id="PS50082">
    <property type="entry name" value="WD_REPEATS_2"/>
    <property type="match status" value="3"/>
</dbReference>
<dbReference type="GO" id="GO:0031145">
    <property type="term" value="P:anaphase-promoting complex-dependent catabolic process"/>
    <property type="evidence" value="ECO:0007669"/>
    <property type="project" value="TreeGrafter"/>
</dbReference>
<comment type="caution">
    <text evidence="8">The sequence shown here is derived from an EMBL/GenBank/DDBJ whole genome shotgun (WGS) entry which is preliminary data.</text>
</comment>
<comment type="similarity">
    <text evidence="1">Belongs to the WD repeat CDC20/Fizzy family.</text>
</comment>
<keyword evidence="2 5" id="KW-0853">WD repeat</keyword>
<feature type="compositionally biased region" description="Basic and acidic residues" evidence="6">
    <location>
        <begin position="203"/>
        <end position="216"/>
    </location>
</feature>
<evidence type="ECO:0000256" key="2">
    <source>
        <dbReference type="ARBA" id="ARBA00022574"/>
    </source>
</evidence>
<dbReference type="Gene3D" id="2.130.10.10">
    <property type="entry name" value="YVTN repeat-like/Quinoprotein amine dehydrogenase"/>
    <property type="match status" value="1"/>
</dbReference>
<dbReference type="InterPro" id="IPR015943">
    <property type="entry name" value="WD40/YVTN_repeat-like_dom_sf"/>
</dbReference>
<evidence type="ECO:0000313" key="8">
    <source>
        <dbReference type="EMBL" id="KAK5781629.1"/>
    </source>
</evidence>
<dbReference type="Pfam" id="PF24807">
    <property type="entry name" value="WD40_CDC20-Fz"/>
    <property type="match status" value="1"/>
</dbReference>
<feature type="domain" description="CDC20/Fizzy WD40" evidence="7">
    <location>
        <begin position="355"/>
        <end position="642"/>
    </location>
</feature>
<feature type="repeat" description="WD" evidence="5">
    <location>
        <begin position="611"/>
        <end position="644"/>
    </location>
</feature>
<feature type="compositionally biased region" description="Low complexity" evidence="6">
    <location>
        <begin position="84"/>
        <end position="107"/>
    </location>
</feature>
<evidence type="ECO:0000313" key="9">
    <source>
        <dbReference type="Proteomes" id="UP001306508"/>
    </source>
</evidence>
<protein>
    <recommendedName>
        <fullName evidence="7">CDC20/Fizzy WD40 domain-containing protein</fullName>
    </recommendedName>
</protein>
<sequence length="666" mass="73934">MSQYSHNPFLTNTPKSSPIKGGKKTISTPGSIVTPLITDNSSSLEDKITSINTNSSRSNSNSTSSHSSPRKRIYKRPSSQTFGTTNLSNSLLSSPTRRPKTSSSTITYSDRFIPTRTDIGLNSIKSIASTVSLTKFSNSSIDHDDQVVFQKERQAHETFDTILKNEIFGDLLSKDSTESGINKIENTKTKMIYNHGTNGNSIKRKEPSTPSPERHSSYINLSDTPISVSNGVLIDNDNDNNSDSDDDGNTTNNSGNFYGYNSGSNSERLNSVPITPKKLFSTDNICKPFSNTNRGASIFTYQERSPTKKSSFASNYIKSSQFMDHRSPVRPDSKQLLLSPSKSVRKIAKIPYRVLDAPSLADDFYYDLIDWSSTDLLAVALNKSIFLTNNSTGEVIHLCDTEDEYTSLSWVGAGSHLAVGQNNGLIEIYDVTKKKCIRTLSGHVDRVACLSWNNYVLTSGSRDRKILHRDVRTAEPYFQRIETHQQEVCGLKWNINENKLASGGNDNIVNVFDGVSKTPFLTLTEHKAAVKAMAWSPHKRSILATGGGTADRHLKIWNVTNQTKINDVDTNSQICNMLWSKNTDEIITSHGYSKFNLTVWDCPTLDPIAILKGHSFRVLHLTLSADGTTVVSGAGDETLRYWKLFDKLKFQPQIDSPIFSSLNQIR</sequence>
<dbReference type="InterPro" id="IPR001680">
    <property type="entry name" value="WD40_rpt"/>
</dbReference>
<reference evidence="9" key="1">
    <citation type="submission" date="2023-07" db="EMBL/GenBank/DDBJ databases">
        <title>A draft genome of Kazachstania heterogenica Y-27499.</title>
        <authorList>
            <person name="Donic C."/>
            <person name="Kralova J.S."/>
            <person name="Fidel L."/>
            <person name="Ben-Dor S."/>
            <person name="Jung S."/>
        </authorList>
    </citation>
    <scope>NUCLEOTIDE SEQUENCE [LARGE SCALE GENOMIC DNA]</scope>
    <source>
        <strain evidence="9">Y27499</strain>
    </source>
</reference>
<feature type="repeat" description="WD" evidence="5">
    <location>
        <begin position="481"/>
        <end position="513"/>
    </location>
</feature>
<feature type="compositionally biased region" description="Polar residues" evidence="6">
    <location>
        <begin position="25"/>
        <end position="43"/>
    </location>
</feature>
<name>A0AAN7WMI2_9SACH</name>
<accession>A0AAN7WMI2</accession>
<dbReference type="InterPro" id="IPR056150">
    <property type="entry name" value="WD40_CDC20-Fz"/>
</dbReference>
<dbReference type="GO" id="GO:1990757">
    <property type="term" value="F:ubiquitin ligase activator activity"/>
    <property type="evidence" value="ECO:0007669"/>
    <property type="project" value="TreeGrafter"/>
</dbReference>
<dbReference type="GO" id="GO:1905786">
    <property type="term" value="P:positive regulation of anaphase-promoting complex-dependent catabolic process"/>
    <property type="evidence" value="ECO:0007669"/>
    <property type="project" value="TreeGrafter"/>
</dbReference>
<feature type="repeat" description="WD" evidence="5">
    <location>
        <begin position="523"/>
        <end position="567"/>
    </location>
</feature>
<dbReference type="EMBL" id="JAWIZZ010000031">
    <property type="protein sequence ID" value="KAK5781629.1"/>
    <property type="molecule type" value="Genomic_DNA"/>
</dbReference>
<feature type="compositionally biased region" description="Polar residues" evidence="6">
    <location>
        <begin position="217"/>
        <end position="230"/>
    </location>
</feature>
<keyword evidence="9" id="KW-1185">Reference proteome</keyword>
<gene>
    <name evidence="8" type="ORF">RI543_000811</name>
</gene>
<keyword evidence="4" id="KW-0131">Cell cycle</keyword>
<keyword evidence="3" id="KW-0677">Repeat</keyword>
<dbReference type="PROSITE" id="PS00678">
    <property type="entry name" value="WD_REPEATS_1"/>
    <property type="match status" value="1"/>
</dbReference>
<dbReference type="PROSITE" id="PS50294">
    <property type="entry name" value="WD_REPEATS_REGION"/>
    <property type="match status" value="1"/>
</dbReference>
<feature type="region of interest" description="Disordered" evidence="6">
    <location>
        <begin position="1"/>
        <end position="107"/>
    </location>
</feature>
<feature type="compositionally biased region" description="Low complexity" evidence="6">
    <location>
        <begin position="49"/>
        <end position="67"/>
    </location>
</feature>
<dbReference type="PANTHER" id="PTHR19918">
    <property type="entry name" value="CELL DIVISION CYCLE 20 CDC20 FIZZY -RELATED"/>
    <property type="match status" value="1"/>
</dbReference>
<feature type="region of interest" description="Disordered" evidence="6">
    <location>
        <begin position="192"/>
        <end position="265"/>
    </location>
</feature>
<dbReference type="InterPro" id="IPR036322">
    <property type="entry name" value="WD40_repeat_dom_sf"/>
</dbReference>
<dbReference type="InterPro" id="IPR019775">
    <property type="entry name" value="WD40_repeat_CS"/>
</dbReference>
<organism evidence="8 9">
    <name type="scientific">Arxiozyma heterogenica</name>
    <dbReference type="NCBI Taxonomy" id="278026"/>
    <lineage>
        <taxon>Eukaryota</taxon>
        <taxon>Fungi</taxon>
        <taxon>Dikarya</taxon>
        <taxon>Ascomycota</taxon>
        <taxon>Saccharomycotina</taxon>
        <taxon>Saccharomycetes</taxon>
        <taxon>Saccharomycetales</taxon>
        <taxon>Saccharomycetaceae</taxon>
        <taxon>Arxiozyma</taxon>
    </lineage>
</organism>
<dbReference type="GO" id="GO:0010997">
    <property type="term" value="F:anaphase-promoting complex binding"/>
    <property type="evidence" value="ECO:0007669"/>
    <property type="project" value="InterPro"/>
</dbReference>
<dbReference type="GO" id="GO:0005680">
    <property type="term" value="C:anaphase-promoting complex"/>
    <property type="evidence" value="ECO:0007669"/>
    <property type="project" value="TreeGrafter"/>
</dbReference>